<accession>A0A6I8UHU3</accession>
<dbReference type="FunCoup" id="A0A6I8UHU3">
    <property type="interactions" value="23"/>
</dbReference>
<organism evidence="2 3">
    <name type="scientific">Drosophila pseudoobscura pseudoobscura</name>
    <name type="common">Fruit fly</name>
    <dbReference type="NCBI Taxonomy" id="46245"/>
    <lineage>
        <taxon>Eukaryota</taxon>
        <taxon>Metazoa</taxon>
        <taxon>Ecdysozoa</taxon>
        <taxon>Arthropoda</taxon>
        <taxon>Hexapoda</taxon>
        <taxon>Insecta</taxon>
        <taxon>Pterygota</taxon>
        <taxon>Neoptera</taxon>
        <taxon>Endopterygota</taxon>
        <taxon>Diptera</taxon>
        <taxon>Brachycera</taxon>
        <taxon>Muscomorpha</taxon>
        <taxon>Ephydroidea</taxon>
        <taxon>Drosophilidae</taxon>
        <taxon>Drosophila</taxon>
        <taxon>Sophophora</taxon>
    </lineage>
</organism>
<dbReference type="Proteomes" id="UP000001819">
    <property type="component" value="Chromosome 4"/>
</dbReference>
<evidence type="ECO:0000313" key="2">
    <source>
        <dbReference type="Proteomes" id="UP000001819"/>
    </source>
</evidence>
<sequence>MSAYNRKMLKKKDPNLGASSDAEMDESGYMSFRVQHNSTAEAPFLLERECESENSRNNNATNSTLHRGFASSLYQTPSSHPRDQLWTKNYPLTVPASNSFNSFDEPYGTPNLQEVQSIPKRRKKHFLAPHSSPKKSKKLLFPQPNEPLNRRRYFDGLEHCDIFSMLSQTQPALECILSHVNAQTLDVMTKVSKSWEQTVYKSQRSVERLHNHRLKMSLTKENPYLPKRRHNVFKTNSTVPLQTSNSINNANNTSSLFDTAHNSLQLMEADAGRVLKEQTQRIKCPRCGKSSRVFVSEASRDRSDGSLLLSQTLPPIKNSFAISARPPMSRFLSLDLDEIKVSQPTYNFAECTSVICKFRFCINCLCKSHPGERCLVTELGTPSKLMMPSERLTPPQRNQRQDYKLKKKNSLKRLCF</sequence>
<evidence type="ECO:0000256" key="1">
    <source>
        <dbReference type="SAM" id="MobiDB-lite"/>
    </source>
</evidence>
<dbReference type="InterPro" id="IPR047147">
    <property type="entry name" value="FBX5_43"/>
</dbReference>
<reference evidence="3" key="1">
    <citation type="submission" date="2025-08" db="UniProtKB">
        <authorList>
            <consortium name="RefSeq"/>
        </authorList>
    </citation>
    <scope>IDENTIFICATION</scope>
    <source>
        <strain evidence="3">MV-25-SWS-2005</strain>
        <tissue evidence="3">Whole body</tissue>
    </source>
</reference>
<dbReference type="GO" id="GO:0007088">
    <property type="term" value="P:regulation of mitotic nuclear division"/>
    <property type="evidence" value="ECO:0007669"/>
    <property type="project" value="InterPro"/>
</dbReference>
<keyword evidence="2" id="KW-1185">Reference proteome</keyword>
<dbReference type="PANTHER" id="PTHR15493:SF9">
    <property type="entry name" value="GH14043P"/>
    <property type="match status" value="1"/>
</dbReference>
<gene>
    <name evidence="3" type="primary">Rca1</name>
</gene>
<dbReference type="GO" id="GO:0005634">
    <property type="term" value="C:nucleus"/>
    <property type="evidence" value="ECO:0007669"/>
    <property type="project" value="TreeGrafter"/>
</dbReference>
<dbReference type="KEGG" id="dpo:4816209"/>
<dbReference type="AlphaFoldDB" id="A0A6I8UHU3"/>
<feature type="region of interest" description="Disordered" evidence="1">
    <location>
        <begin position="1"/>
        <end position="23"/>
    </location>
</feature>
<evidence type="ECO:0000313" key="3">
    <source>
        <dbReference type="RefSeq" id="XP_001355764.2"/>
    </source>
</evidence>
<proteinExistence type="predicted"/>
<dbReference type="InParanoid" id="A0A6I8UHU3"/>
<dbReference type="PANTHER" id="PTHR15493">
    <property type="entry name" value="F-BOX ONLY PROTEIN 5 AND 43"/>
    <property type="match status" value="1"/>
</dbReference>
<protein>
    <submittedName>
        <fullName evidence="3">Uncharacterized protein Rca1</fullName>
    </submittedName>
</protein>
<name>A0A6I8UHU3_DROPS</name>
<dbReference type="GO" id="GO:0045835">
    <property type="term" value="P:negative regulation of meiotic nuclear division"/>
    <property type="evidence" value="ECO:0007669"/>
    <property type="project" value="InterPro"/>
</dbReference>
<dbReference type="RefSeq" id="XP_001355764.2">
    <property type="nucleotide sequence ID" value="XM_001355728.4"/>
</dbReference>